<dbReference type="GO" id="GO:0005737">
    <property type="term" value="C:cytoplasm"/>
    <property type="evidence" value="ECO:0007669"/>
    <property type="project" value="TreeGrafter"/>
</dbReference>
<dbReference type="EMBL" id="LXQA010230016">
    <property type="protein sequence ID" value="MCI36061.1"/>
    <property type="molecule type" value="Genomic_DNA"/>
</dbReference>
<dbReference type="Proteomes" id="UP000265520">
    <property type="component" value="Unassembled WGS sequence"/>
</dbReference>
<accession>A0A392RHK6</accession>
<organism evidence="9 10">
    <name type="scientific">Trifolium medium</name>
    <dbReference type="NCBI Taxonomy" id="97028"/>
    <lineage>
        <taxon>Eukaryota</taxon>
        <taxon>Viridiplantae</taxon>
        <taxon>Streptophyta</taxon>
        <taxon>Embryophyta</taxon>
        <taxon>Tracheophyta</taxon>
        <taxon>Spermatophyta</taxon>
        <taxon>Magnoliopsida</taxon>
        <taxon>eudicotyledons</taxon>
        <taxon>Gunneridae</taxon>
        <taxon>Pentapetalae</taxon>
        <taxon>rosids</taxon>
        <taxon>fabids</taxon>
        <taxon>Fabales</taxon>
        <taxon>Fabaceae</taxon>
        <taxon>Papilionoideae</taxon>
        <taxon>50 kb inversion clade</taxon>
        <taxon>NPAAA clade</taxon>
        <taxon>Hologalegina</taxon>
        <taxon>IRL clade</taxon>
        <taxon>Trifolieae</taxon>
        <taxon>Trifolium</taxon>
    </lineage>
</organism>
<evidence type="ECO:0000256" key="3">
    <source>
        <dbReference type="ARBA" id="ARBA00022679"/>
    </source>
</evidence>
<dbReference type="InterPro" id="IPR000719">
    <property type="entry name" value="Prot_kinase_dom"/>
</dbReference>
<dbReference type="SUPFAM" id="SSF56112">
    <property type="entry name" value="Protein kinase-like (PK-like)"/>
    <property type="match status" value="1"/>
</dbReference>
<dbReference type="PROSITE" id="PS50011">
    <property type="entry name" value="PROTEIN_KINASE_DOM"/>
    <property type="match status" value="1"/>
</dbReference>
<feature type="binding site" evidence="7">
    <location>
        <position position="30"/>
    </location>
    <ligand>
        <name>ATP</name>
        <dbReference type="ChEBI" id="CHEBI:30616"/>
    </ligand>
</feature>
<evidence type="ECO:0000256" key="5">
    <source>
        <dbReference type="ARBA" id="ARBA00022777"/>
    </source>
</evidence>
<dbReference type="GO" id="GO:0007165">
    <property type="term" value="P:signal transduction"/>
    <property type="evidence" value="ECO:0007669"/>
    <property type="project" value="TreeGrafter"/>
</dbReference>
<evidence type="ECO:0000313" key="9">
    <source>
        <dbReference type="EMBL" id="MCI36061.1"/>
    </source>
</evidence>
<dbReference type="GO" id="GO:0030154">
    <property type="term" value="P:cell differentiation"/>
    <property type="evidence" value="ECO:0007669"/>
    <property type="project" value="TreeGrafter"/>
</dbReference>
<dbReference type="InterPro" id="IPR017441">
    <property type="entry name" value="Protein_kinase_ATP_BS"/>
</dbReference>
<keyword evidence="2" id="KW-0723">Serine/threonine-protein kinase</keyword>
<evidence type="ECO:0000259" key="8">
    <source>
        <dbReference type="PROSITE" id="PS50011"/>
    </source>
</evidence>
<feature type="non-terminal residue" evidence="9">
    <location>
        <position position="35"/>
    </location>
</feature>
<dbReference type="InterPro" id="IPR011009">
    <property type="entry name" value="Kinase-like_dom_sf"/>
</dbReference>
<protein>
    <submittedName>
        <fullName evidence="9">Shaggy/glycogen synthase kinase-3 like</fullName>
    </submittedName>
</protein>
<comment type="caution">
    <text evidence="9">The sequence shown here is derived from an EMBL/GenBank/DDBJ whole genome shotgun (WGS) entry which is preliminary data.</text>
</comment>
<evidence type="ECO:0000256" key="4">
    <source>
        <dbReference type="ARBA" id="ARBA00022741"/>
    </source>
</evidence>
<proteinExistence type="inferred from homology"/>
<feature type="domain" description="Protein kinase" evidence="8">
    <location>
        <begin position="1"/>
        <end position="35"/>
    </location>
</feature>
<dbReference type="Gene3D" id="3.30.200.20">
    <property type="entry name" value="Phosphorylase Kinase, domain 1"/>
    <property type="match status" value="1"/>
</dbReference>
<keyword evidence="6 7" id="KW-0067">ATP-binding</keyword>
<dbReference type="PROSITE" id="PS00107">
    <property type="entry name" value="PROTEIN_KINASE_ATP"/>
    <property type="match status" value="1"/>
</dbReference>
<dbReference type="PANTHER" id="PTHR24057:SF0">
    <property type="entry name" value="PROTEIN KINASE SHAGGY-RELATED"/>
    <property type="match status" value="1"/>
</dbReference>
<evidence type="ECO:0000256" key="7">
    <source>
        <dbReference type="PROSITE-ProRule" id="PRU10141"/>
    </source>
</evidence>
<name>A0A392RHK6_9FABA</name>
<keyword evidence="4 7" id="KW-0547">Nucleotide-binding</keyword>
<keyword evidence="3" id="KW-0808">Transferase</keyword>
<evidence type="ECO:0000313" key="10">
    <source>
        <dbReference type="Proteomes" id="UP000265520"/>
    </source>
</evidence>
<dbReference type="PANTHER" id="PTHR24057">
    <property type="entry name" value="GLYCOGEN SYNTHASE KINASE-3 ALPHA"/>
    <property type="match status" value="1"/>
</dbReference>
<dbReference type="GO" id="GO:0005634">
    <property type="term" value="C:nucleus"/>
    <property type="evidence" value="ECO:0007669"/>
    <property type="project" value="TreeGrafter"/>
</dbReference>
<dbReference type="GO" id="GO:0005524">
    <property type="term" value="F:ATP binding"/>
    <property type="evidence" value="ECO:0007669"/>
    <property type="project" value="UniProtKB-UniRule"/>
</dbReference>
<evidence type="ECO:0000256" key="6">
    <source>
        <dbReference type="ARBA" id="ARBA00022840"/>
    </source>
</evidence>
<evidence type="ECO:0000256" key="1">
    <source>
        <dbReference type="ARBA" id="ARBA00005527"/>
    </source>
</evidence>
<keyword evidence="10" id="KW-1185">Reference proteome</keyword>
<evidence type="ECO:0000256" key="2">
    <source>
        <dbReference type="ARBA" id="ARBA00022527"/>
    </source>
</evidence>
<dbReference type="GO" id="GO:0004674">
    <property type="term" value="F:protein serine/threonine kinase activity"/>
    <property type="evidence" value="ECO:0007669"/>
    <property type="project" value="UniProtKB-KW"/>
</dbReference>
<dbReference type="AlphaFoldDB" id="A0A392RHK6"/>
<sequence length="35" mass="3785">MAERVVGHGSFGVVFHAKCLETGETVAIKKVLQDK</sequence>
<reference evidence="9 10" key="1">
    <citation type="journal article" date="2018" name="Front. Plant Sci.">
        <title>Red Clover (Trifolium pratense) and Zigzag Clover (T. medium) - A Picture of Genomic Similarities and Differences.</title>
        <authorList>
            <person name="Dluhosova J."/>
            <person name="Istvanek J."/>
            <person name="Nedelnik J."/>
            <person name="Repkova J."/>
        </authorList>
    </citation>
    <scope>NUCLEOTIDE SEQUENCE [LARGE SCALE GENOMIC DNA]</scope>
    <source>
        <strain evidence="10">cv. 10/8</strain>
        <tissue evidence="9">Leaf</tissue>
    </source>
</reference>
<keyword evidence="5 9" id="KW-0418">Kinase</keyword>
<comment type="similarity">
    <text evidence="1">Belongs to the protein kinase superfamily. CMGC Ser/Thr protein kinase family. GSK-3 subfamily.</text>
</comment>
<dbReference type="InterPro" id="IPR050591">
    <property type="entry name" value="GSK-3"/>
</dbReference>